<keyword evidence="8" id="KW-0472">Membrane</keyword>
<reference evidence="9" key="1">
    <citation type="submission" date="2019-06" db="EMBL/GenBank/DDBJ databases">
        <authorList>
            <person name="Zheng W."/>
        </authorList>
    </citation>
    <scope>NUCLEOTIDE SEQUENCE</scope>
    <source>
        <strain evidence="9">QDHG01</strain>
    </source>
</reference>
<keyword evidence="5" id="KW-0560">Oxidoreductase</keyword>
<keyword evidence="4" id="KW-0521">NADP</keyword>
<dbReference type="GO" id="GO:0016491">
    <property type="term" value="F:oxidoreductase activity"/>
    <property type="evidence" value="ECO:0007669"/>
    <property type="project" value="UniProtKB-KW"/>
</dbReference>
<comment type="caution">
    <text evidence="9">The sequence shown here is derived from an EMBL/GenBank/DDBJ whole genome shotgun (WGS) entry which is preliminary data.</text>
</comment>
<keyword evidence="8" id="KW-1133">Transmembrane helix</keyword>
<comment type="pathway">
    <text evidence="1">Lipid metabolism; fatty acid biosynthesis.</text>
</comment>
<gene>
    <name evidence="9" type="ORF">FGO68_gene12765</name>
</gene>
<evidence type="ECO:0000256" key="6">
    <source>
        <dbReference type="ARBA" id="ARBA00023098"/>
    </source>
</evidence>
<dbReference type="Gene3D" id="3.40.50.720">
    <property type="entry name" value="NAD(P)-binding Rossmann-like Domain"/>
    <property type="match status" value="1"/>
</dbReference>
<evidence type="ECO:0000313" key="10">
    <source>
        <dbReference type="Proteomes" id="UP000785679"/>
    </source>
</evidence>
<dbReference type="EMBL" id="RRYP01012778">
    <property type="protein sequence ID" value="TNV76896.1"/>
    <property type="molecule type" value="Genomic_DNA"/>
</dbReference>
<evidence type="ECO:0000256" key="5">
    <source>
        <dbReference type="ARBA" id="ARBA00023002"/>
    </source>
</evidence>
<evidence type="ECO:0000256" key="1">
    <source>
        <dbReference type="ARBA" id="ARBA00005194"/>
    </source>
</evidence>
<dbReference type="Pfam" id="PF00106">
    <property type="entry name" value="adh_short"/>
    <property type="match status" value="1"/>
</dbReference>
<accession>A0A8J8T0C2</accession>
<proteinExistence type="predicted"/>
<keyword evidence="10" id="KW-1185">Reference proteome</keyword>
<organism evidence="9 10">
    <name type="scientific">Halteria grandinella</name>
    <dbReference type="NCBI Taxonomy" id="5974"/>
    <lineage>
        <taxon>Eukaryota</taxon>
        <taxon>Sar</taxon>
        <taxon>Alveolata</taxon>
        <taxon>Ciliophora</taxon>
        <taxon>Intramacronucleata</taxon>
        <taxon>Spirotrichea</taxon>
        <taxon>Stichotrichia</taxon>
        <taxon>Sporadotrichida</taxon>
        <taxon>Halteriidae</taxon>
        <taxon>Halteria</taxon>
    </lineage>
</organism>
<keyword evidence="6" id="KW-0443">Lipid metabolism</keyword>
<dbReference type="AlphaFoldDB" id="A0A8J8T0C2"/>
<evidence type="ECO:0000256" key="8">
    <source>
        <dbReference type="SAM" id="Phobius"/>
    </source>
</evidence>
<keyword evidence="2" id="KW-0444">Lipid biosynthesis</keyword>
<keyword evidence="7" id="KW-0275">Fatty acid biosynthesis</keyword>
<dbReference type="PIRSF" id="PIRSF000126">
    <property type="entry name" value="11-beta-HSD1"/>
    <property type="match status" value="1"/>
</dbReference>
<dbReference type="OrthoDB" id="418498at2759"/>
<evidence type="ECO:0000256" key="4">
    <source>
        <dbReference type="ARBA" id="ARBA00022857"/>
    </source>
</evidence>
<evidence type="ECO:0000256" key="3">
    <source>
        <dbReference type="ARBA" id="ARBA00022832"/>
    </source>
</evidence>
<protein>
    <submittedName>
        <fullName evidence="9">Uncharacterized protein</fullName>
    </submittedName>
</protein>
<dbReference type="InterPro" id="IPR002347">
    <property type="entry name" value="SDR_fam"/>
</dbReference>
<evidence type="ECO:0000313" key="9">
    <source>
        <dbReference type="EMBL" id="TNV76896.1"/>
    </source>
</evidence>
<name>A0A8J8T0C2_HALGN</name>
<feature type="transmembrane region" description="Helical" evidence="8">
    <location>
        <begin position="20"/>
        <end position="42"/>
    </location>
</feature>
<sequence length="322" mass="35618">MTDPFSYVTSDNKVCSYLTYLALTLGALQILSWVYSQLSFLYRHLIKKEKDLIATYGQKDTWAVVTGGSDGIGEQFCHDLAEKGFNICIIARNEKKMQEKLAQISHGKKIKTRYVVGDLAALTKYSDYAKIADQIKDIDISILILNAGWTCMGPFASLTPDEVEQTVTINALHPVYLIKALLPQLLKRDKRTGVIVMSSGLGSCPVPGVISYSAAKAFASYLAQGLAVELKDKMDFLSYECGEVKTKLIGKNRKGFHVITTDRATGAGLRDLGTLSVTNGGFAHDLAMRVLPKWLLQKMVNKVSLKTYQKYRANLEAEKKGQ</sequence>
<dbReference type="PANTHER" id="PTHR43086">
    <property type="entry name" value="VERY-LONG-CHAIN 3-OXOOACYL-COA REDUCTASE"/>
    <property type="match status" value="1"/>
</dbReference>
<dbReference type="GO" id="GO:0030497">
    <property type="term" value="P:fatty acid elongation"/>
    <property type="evidence" value="ECO:0007669"/>
    <property type="project" value="TreeGrafter"/>
</dbReference>
<evidence type="ECO:0000256" key="2">
    <source>
        <dbReference type="ARBA" id="ARBA00022516"/>
    </source>
</evidence>
<dbReference type="SUPFAM" id="SSF51735">
    <property type="entry name" value="NAD(P)-binding Rossmann-fold domains"/>
    <property type="match status" value="1"/>
</dbReference>
<dbReference type="PROSITE" id="PS00061">
    <property type="entry name" value="ADH_SHORT"/>
    <property type="match status" value="1"/>
</dbReference>
<evidence type="ECO:0000256" key="7">
    <source>
        <dbReference type="ARBA" id="ARBA00023160"/>
    </source>
</evidence>
<dbReference type="PRINTS" id="PR00081">
    <property type="entry name" value="GDHRDH"/>
</dbReference>
<dbReference type="PANTHER" id="PTHR43086:SF2">
    <property type="entry name" value="HYDROXYSTEROID DEHYDROGENASE-LIKE PROTEIN 1"/>
    <property type="match status" value="1"/>
</dbReference>
<dbReference type="Proteomes" id="UP000785679">
    <property type="component" value="Unassembled WGS sequence"/>
</dbReference>
<dbReference type="InterPro" id="IPR036291">
    <property type="entry name" value="NAD(P)-bd_dom_sf"/>
</dbReference>
<dbReference type="GO" id="GO:0005783">
    <property type="term" value="C:endoplasmic reticulum"/>
    <property type="evidence" value="ECO:0007669"/>
    <property type="project" value="TreeGrafter"/>
</dbReference>
<keyword evidence="3" id="KW-0276">Fatty acid metabolism</keyword>
<keyword evidence="8" id="KW-0812">Transmembrane</keyword>
<dbReference type="InterPro" id="IPR020904">
    <property type="entry name" value="Sc_DH/Rdtase_CS"/>
</dbReference>